<name>A0AA96F1L5_9FLAO</name>
<evidence type="ECO:0000313" key="2">
    <source>
        <dbReference type="EMBL" id="WNM21263.1"/>
    </source>
</evidence>
<organism evidence="2 3">
    <name type="scientific">Flavobacterium capsici</name>
    <dbReference type="NCBI Taxonomy" id="3075618"/>
    <lineage>
        <taxon>Bacteria</taxon>
        <taxon>Pseudomonadati</taxon>
        <taxon>Bacteroidota</taxon>
        <taxon>Flavobacteriia</taxon>
        <taxon>Flavobacteriales</taxon>
        <taxon>Flavobacteriaceae</taxon>
        <taxon>Flavobacterium</taxon>
    </lineage>
</organism>
<dbReference type="RefSeq" id="WP_313324879.1">
    <property type="nucleotide sequence ID" value="NZ_CP134878.1"/>
</dbReference>
<keyword evidence="3" id="KW-1185">Reference proteome</keyword>
<dbReference type="AlphaFoldDB" id="A0AA96F1L5"/>
<reference evidence="2 3" key="1">
    <citation type="submission" date="2023-09" db="EMBL/GenBank/DDBJ databases">
        <title>Flavobacterium sp. a novel bacteria isolate from Pepper rhizosphere.</title>
        <authorList>
            <person name="Peng Y."/>
            <person name="Lee J."/>
        </authorList>
    </citation>
    <scope>NUCLEOTIDE SEQUENCE [LARGE SCALE GENOMIC DNA]</scope>
    <source>
        <strain evidence="1">PMR2A8</strain>
        <strain evidence="2 3">PMTSA4</strain>
    </source>
</reference>
<protein>
    <submittedName>
        <fullName evidence="2">Uncharacterized protein</fullName>
    </submittedName>
</protein>
<gene>
    <name evidence="2" type="ORF">RN605_11305</name>
    <name evidence="1" type="ORF">RN608_04135</name>
</gene>
<accession>A0AA96F1L5</accession>
<proteinExistence type="predicted"/>
<evidence type="ECO:0000313" key="3">
    <source>
        <dbReference type="Proteomes" id="UP001304515"/>
    </source>
</evidence>
<evidence type="ECO:0000313" key="1">
    <source>
        <dbReference type="EMBL" id="WNM19874.1"/>
    </source>
</evidence>
<dbReference type="KEGG" id="fcj:RN605_11305"/>
<accession>A0AA96J8X8</accession>
<dbReference type="Proteomes" id="UP001304515">
    <property type="component" value="Chromosome"/>
</dbReference>
<dbReference type="EMBL" id="CP134878">
    <property type="protein sequence ID" value="WNM19874.1"/>
    <property type="molecule type" value="Genomic_DNA"/>
</dbReference>
<dbReference type="EMBL" id="CP134890">
    <property type="protein sequence ID" value="WNM21263.1"/>
    <property type="molecule type" value="Genomic_DNA"/>
</dbReference>
<sequence>MKFKFLILFILLWQIGFSQEEEKQKKHYHDSKSFYSKFELSSPLRVNQYAGEINEYTGEEEPWFLLDGISLRACIGSHYDKWIGIGMNIGIDWKANRCLVVAPLFGSLRLSPRITEDIRITSEAGYGRALSISGDKLSGTFKKISLGIEDEENGFGIYIELCQYGFSKITPERIGSFSVGLNYIMF</sequence>